<dbReference type="RefSeq" id="XP_067489278.1">
    <property type="nucleotide sequence ID" value="XM_067634783.1"/>
</dbReference>
<evidence type="ECO:0000313" key="1">
    <source>
        <dbReference type="EMBL" id="RVD83734.1"/>
    </source>
</evidence>
<reference evidence="1 2" key="1">
    <citation type="submission" date="2019-01" db="EMBL/GenBank/DDBJ databases">
        <title>Intercellular communication is required for trap formation in the nematode-trapping fungus Duddingtonia flagrans.</title>
        <authorList>
            <person name="Youssar L."/>
            <person name="Wernet V."/>
            <person name="Hensel N."/>
            <person name="Hildebrandt H.-G."/>
            <person name="Fischer R."/>
        </authorList>
    </citation>
    <scope>NUCLEOTIDE SEQUENCE [LARGE SCALE GENOMIC DNA]</scope>
    <source>
        <strain evidence="1 2">CBS H-5679</strain>
    </source>
</reference>
<organism evidence="1 2">
    <name type="scientific">Arthrobotrys flagrans</name>
    <name type="common">Nematode-trapping fungus</name>
    <name type="synonym">Trichothecium flagrans</name>
    <dbReference type="NCBI Taxonomy" id="97331"/>
    <lineage>
        <taxon>Eukaryota</taxon>
        <taxon>Fungi</taxon>
        <taxon>Dikarya</taxon>
        <taxon>Ascomycota</taxon>
        <taxon>Pezizomycotina</taxon>
        <taxon>Orbiliomycetes</taxon>
        <taxon>Orbiliales</taxon>
        <taxon>Orbiliaceae</taxon>
        <taxon>Arthrobotrys</taxon>
    </lineage>
</organism>
<keyword evidence="2" id="KW-1185">Reference proteome</keyword>
<protein>
    <submittedName>
        <fullName evidence="1">Uncharacterized protein</fullName>
    </submittedName>
</protein>
<accession>A0A436ZXL9</accession>
<dbReference type="VEuPathDB" id="FungiDB:DFL_005512"/>
<name>A0A436ZXL9_ARTFL</name>
<dbReference type="AlphaFoldDB" id="A0A436ZXL9"/>
<dbReference type="OrthoDB" id="5416549at2759"/>
<dbReference type="GeneID" id="93587823"/>
<dbReference type="Proteomes" id="UP000283090">
    <property type="component" value="Unassembled WGS sequence"/>
</dbReference>
<comment type="caution">
    <text evidence="1">The sequence shown here is derived from an EMBL/GenBank/DDBJ whole genome shotgun (WGS) entry which is preliminary data.</text>
</comment>
<proteinExistence type="predicted"/>
<evidence type="ECO:0000313" key="2">
    <source>
        <dbReference type="Proteomes" id="UP000283090"/>
    </source>
</evidence>
<sequence length="224" mass="25667">MLSRLASLNRTQLRSLRGSFIKQRQYISTSAISRQTFTGLTTSKPPANDTHAGISIIVAEFKKADIRITKMGVQFLKIAYASGLSSEDVKDSWTLWGGLREEVLFGSTDSPDDLYGTLDDDPRKSPWRSGQPFRACMESSVFKVWEALHSRSDLFREIIENVENNLIGIYKRTWCPYLRDYPLWEWLKFMLTTGIIEAEDVDNLPEPYKLKDMKAKATELQSKQ</sequence>
<gene>
    <name evidence="1" type="ORF">DFL_005512</name>
</gene>
<dbReference type="EMBL" id="SAEB01000007">
    <property type="protein sequence ID" value="RVD83734.1"/>
    <property type="molecule type" value="Genomic_DNA"/>
</dbReference>